<evidence type="ECO:0000313" key="2">
    <source>
        <dbReference type="EMBL" id="PWY98135.1"/>
    </source>
</evidence>
<sequence>MKFTNIAGLYLLFVAGSALASPMHKLTADDKSQDEEGHQLQKRSLQSDRLRDWSQIDYDRYVRSRPENVAAICTANKRWPYDLARDRWASTDHENEDDEVHRIFIKCYVVKRGGYSYRIQGDGGFQNIFIRSKPNSGFKWDGPSKTFYVPA</sequence>
<dbReference type="Proteomes" id="UP000246740">
    <property type="component" value="Unassembled WGS sequence"/>
</dbReference>
<protein>
    <submittedName>
        <fullName evidence="2">Uncharacterized protein</fullName>
    </submittedName>
</protein>
<evidence type="ECO:0000313" key="3">
    <source>
        <dbReference type="Proteomes" id="UP000246740"/>
    </source>
</evidence>
<name>A0A317XIT3_9BASI</name>
<keyword evidence="3" id="KW-1185">Reference proteome</keyword>
<dbReference type="EMBL" id="KZ819200">
    <property type="protein sequence ID" value="PWY98135.1"/>
    <property type="molecule type" value="Genomic_DNA"/>
</dbReference>
<feature type="signal peptide" evidence="1">
    <location>
        <begin position="1"/>
        <end position="20"/>
    </location>
</feature>
<reference evidence="2 3" key="1">
    <citation type="journal article" date="2018" name="Mol. Biol. Evol.">
        <title>Broad Genomic Sampling Reveals a Smut Pathogenic Ancestry of the Fungal Clade Ustilaginomycotina.</title>
        <authorList>
            <person name="Kijpornyongpan T."/>
            <person name="Mondo S.J."/>
            <person name="Barry K."/>
            <person name="Sandor L."/>
            <person name="Lee J."/>
            <person name="Lipzen A."/>
            <person name="Pangilinan J."/>
            <person name="LaButti K."/>
            <person name="Hainaut M."/>
            <person name="Henrissat B."/>
            <person name="Grigoriev I.V."/>
            <person name="Spatafora J.W."/>
            <person name="Aime M.C."/>
        </authorList>
    </citation>
    <scope>NUCLEOTIDE SEQUENCE [LARGE SCALE GENOMIC DNA]</scope>
    <source>
        <strain evidence="2 3">MCA 3645</strain>
    </source>
</reference>
<dbReference type="AlphaFoldDB" id="A0A317XIT3"/>
<gene>
    <name evidence="2" type="ORF">BCV70DRAFT_202308</name>
</gene>
<organism evidence="2 3">
    <name type="scientific">Testicularia cyperi</name>
    <dbReference type="NCBI Taxonomy" id="1882483"/>
    <lineage>
        <taxon>Eukaryota</taxon>
        <taxon>Fungi</taxon>
        <taxon>Dikarya</taxon>
        <taxon>Basidiomycota</taxon>
        <taxon>Ustilaginomycotina</taxon>
        <taxon>Ustilaginomycetes</taxon>
        <taxon>Ustilaginales</taxon>
        <taxon>Anthracoideaceae</taxon>
        <taxon>Testicularia</taxon>
    </lineage>
</organism>
<dbReference type="InParanoid" id="A0A317XIT3"/>
<keyword evidence="1" id="KW-0732">Signal</keyword>
<proteinExistence type="predicted"/>
<evidence type="ECO:0000256" key="1">
    <source>
        <dbReference type="SAM" id="SignalP"/>
    </source>
</evidence>
<feature type="chain" id="PRO_5016307345" evidence="1">
    <location>
        <begin position="21"/>
        <end position="151"/>
    </location>
</feature>
<accession>A0A317XIT3</accession>